<dbReference type="AlphaFoldDB" id="A0A087E1S5"/>
<dbReference type="EMBL" id="JGZR01000009">
    <property type="protein sequence ID" value="KFJ01726.1"/>
    <property type="molecule type" value="Genomic_DNA"/>
</dbReference>
<sequence length="94" mass="10379">MAAFLEITITVDEADRPAAAAVYTKYREPFLNTIPGATSKQLLIRDEDVQILHGFTTVDEAKTYLSSDLFTNDVVAGLSPLFKADPEIRIYQVG</sequence>
<dbReference type="STRING" id="77635.BISU_1738"/>
<dbReference type="eggNOG" id="ENOG5032SU1">
    <property type="taxonomic scope" value="Bacteria"/>
</dbReference>
<accession>A0A087E1S5</accession>
<evidence type="ECO:0000313" key="1">
    <source>
        <dbReference type="EMBL" id="KFJ01726.1"/>
    </source>
</evidence>
<protein>
    <recommendedName>
        <fullName evidence="3">ABM domain-containing protein</fullName>
    </recommendedName>
</protein>
<dbReference type="Proteomes" id="UP000029055">
    <property type="component" value="Unassembled WGS sequence"/>
</dbReference>
<comment type="caution">
    <text evidence="1">The sequence shown here is derived from an EMBL/GenBank/DDBJ whole genome shotgun (WGS) entry which is preliminary data.</text>
</comment>
<reference evidence="1 2" key="1">
    <citation type="submission" date="2014-03" db="EMBL/GenBank/DDBJ databases">
        <title>Genomics of Bifidobacteria.</title>
        <authorList>
            <person name="Ventura M."/>
            <person name="Milani C."/>
            <person name="Lugli G.A."/>
        </authorList>
    </citation>
    <scope>NUCLEOTIDE SEQUENCE [LARGE SCALE GENOMIC DNA]</scope>
    <source>
        <strain evidence="1 2">LMG 11597</strain>
    </source>
</reference>
<proteinExistence type="predicted"/>
<organism evidence="1 2">
    <name type="scientific">Bifidobacterium subtile</name>
    <dbReference type="NCBI Taxonomy" id="77635"/>
    <lineage>
        <taxon>Bacteria</taxon>
        <taxon>Bacillati</taxon>
        <taxon>Actinomycetota</taxon>
        <taxon>Actinomycetes</taxon>
        <taxon>Bifidobacteriales</taxon>
        <taxon>Bifidobacteriaceae</taxon>
        <taxon>Bifidobacterium</taxon>
    </lineage>
</organism>
<dbReference type="RefSeq" id="WP_024464474.1">
    <property type="nucleotide sequence ID" value="NZ_CP062939.1"/>
</dbReference>
<keyword evidence="2" id="KW-1185">Reference proteome</keyword>
<name>A0A087E1S5_9BIFI</name>
<dbReference type="OrthoDB" id="1163038at2"/>
<evidence type="ECO:0000313" key="2">
    <source>
        <dbReference type="Proteomes" id="UP000029055"/>
    </source>
</evidence>
<evidence type="ECO:0008006" key="3">
    <source>
        <dbReference type="Google" id="ProtNLM"/>
    </source>
</evidence>
<gene>
    <name evidence="1" type="ORF">BISU_1738</name>
</gene>